<reference evidence="2 3" key="1">
    <citation type="submission" date="2017-02" db="EMBL/GenBank/DDBJ databases">
        <title>Complete genome sequences of Mycobacterium kansasii strains isolated from rhesus macaques.</title>
        <authorList>
            <person name="Panda A."/>
            <person name="Nagaraj S."/>
            <person name="Zhao X."/>
            <person name="Tettelin H."/>
            <person name="Detolla L.J."/>
        </authorList>
    </citation>
    <scope>NUCLEOTIDE SEQUENCE [LARGE SCALE GENOMIC DNA]</scope>
    <source>
        <strain evidence="2 3">11-3813</strain>
    </source>
</reference>
<protein>
    <submittedName>
        <fullName evidence="2">Uncharacterized protein</fullName>
    </submittedName>
</protein>
<dbReference type="AlphaFoldDB" id="A0A1V3XAP4"/>
<dbReference type="EMBL" id="MVBM01000003">
    <property type="protein sequence ID" value="OOK76232.1"/>
    <property type="molecule type" value="Genomic_DNA"/>
</dbReference>
<evidence type="ECO:0000313" key="2">
    <source>
        <dbReference type="EMBL" id="OOK76232.1"/>
    </source>
</evidence>
<feature type="region of interest" description="Disordered" evidence="1">
    <location>
        <begin position="1"/>
        <end position="41"/>
    </location>
</feature>
<accession>A0A1V3XAP4</accession>
<comment type="caution">
    <text evidence="2">The sequence shown here is derived from an EMBL/GenBank/DDBJ whole genome shotgun (WGS) entry which is preliminary data.</text>
</comment>
<evidence type="ECO:0000256" key="1">
    <source>
        <dbReference type="SAM" id="MobiDB-lite"/>
    </source>
</evidence>
<feature type="compositionally biased region" description="Polar residues" evidence="1">
    <location>
        <begin position="31"/>
        <end position="41"/>
    </location>
</feature>
<organism evidence="2 3">
    <name type="scientific">Mycobacterium kansasii</name>
    <dbReference type="NCBI Taxonomy" id="1768"/>
    <lineage>
        <taxon>Bacteria</taxon>
        <taxon>Bacillati</taxon>
        <taxon>Actinomycetota</taxon>
        <taxon>Actinomycetes</taxon>
        <taxon>Mycobacteriales</taxon>
        <taxon>Mycobacteriaceae</taxon>
        <taxon>Mycobacterium</taxon>
    </lineage>
</organism>
<proteinExistence type="predicted"/>
<evidence type="ECO:0000313" key="3">
    <source>
        <dbReference type="Proteomes" id="UP000189229"/>
    </source>
</evidence>
<name>A0A1V3XAP4_MYCKA</name>
<gene>
    <name evidence="2" type="ORF">BZL30_3071</name>
</gene>
<sequence>MPQHHGVDVDDAAVGFGECPGEALDKPQRPSALSSIASRIC</sequence>
<dbReference type="Proteomes" id="UP000189229">
    <property type="component" value="Unassembled WGS sequence"/>
</dbReference>